<dbReference type="Gene3D" id="3.40.50.2000">
    <property type="entry name" value="Glycogen Phosphorylase B"/>
    <property type="match status" value="2"/>
</dbReference>
<organism evidence="3 4">
    <name type="scientific">Candidatus Brocadia fulgida</name>
    <dbReference type="NCBI Taxonomy" id="380242"/>
    <lineage>
        <taxon>Bacteria</taxon>
        <taxon>Pseudomonadati</taxon>
        <taxon>Planctomycetota</taxon>
        <taxon>Candidatus Brocadiia</taxon>
        <taxon>Candidatus Brocadiales</taxon>
        <taxon>Candidatus Brocadiaceae</taxon>
        <taxon>Candidatus Brocadia</taxon>
    </lineage>
</organism>
<gene>
    <name evidence="3" type="ORF">BROFUL_00324</name>
</gene>
<dbReference type="InterPro" id="IPR001296">
    <property type="entry name" value="Glyco_trans_1"/>
</dbReference>
<dbReference type="GO" id="GO:0016757">
    <property type="term" value="F:glycosyltransferase activity"/>
    <property type="evidence" value="ECO:0007669"/>
    <property type="project" value="InterPro"/>
</dbReference>
<evidence type="ECO:0000313" key="4">
    <source>
        <dbReference type="Proteomes" id="UP000034954"/>
    </source>
</evidence>
<dbReference type="Proteomes" id="UP000034954">
    <property type="component" value="Unassembled WGS sequence"/>
</dbReference>
<dbReference type="Pfam" id="PF00534">
    <property type="entry name" value="Glycos_transf_1"/>
    <property type="match status" value="1"/>
</dbReference>
<dbReference type="PANTHER" id="PTHR12526:SF638">
    <property type="entry name" value="SPORE COAT PROTEIN SA"/>
    <property type="match status" value="1"/>
</dbReference>
<protein>
    <submittedName>
        <fullName evidence="3">Glycosyltransferase</fullName>
    </submittedName>
</protein>
<feature type="domain" description="Glycosyltransferase subfamily 4-like N-terminal" evidence="2">
    <location>
        <begin position="6"/>
        <end position="150"/>
    </location>
</feature>
<name>A0A0M2V2M0_9BACT</name>
<dbReference type="InterPro" id="IPR028098">
    <property type="entry name" value="Glyco_trans_4-like_N"/>
</dbReference>
<dbReference type="SUPFAM" id="SSF53756">
    <property type="entry name" value="UDP-Glycosyltransferase/glycogen phosphorylase"/>
    <property type="match status" value="1"/>
</dbReference>
<proteinExistence type="predicted"/>
<dbReference type="AlphaFoldDB" id="A0A0M2V2M0"/>
<evidence type="ECO:0000259" key="1">
    <source>
        <dbReference type="Pfam" id="PF00534"/>
    </source>
</evidence>
<dbReference type="PANTHER" id="PTHR12526">
    <property type="entry name" value="GLYCOSYLTRANSFERASE"/>
    <property type="match status" value="1"/>
</dbReference>
<keyword evidence="4" id="KW-1185">Reference proteome</keyword>
<dbReference type="PATRIC" id="fig|380242.3.peg.399"/>
<dbReference type="Pfam" id="PF13477">
    <property type="entry name" value="Glyco_trans_4_2"/>
    <property type="match status" value="1"/>
</dbReference>
<feature type="domain" description="Glycosyl transferase family 1" evidence="1">
    <location>
        <begin position="188"/>
        <end position="356"/>
    </location>
</feature>
<evidence type="ECO:0000313" key="3">
    <source>
        <dbReference type="EMBL" id="KKO20944.1"/>
    </source>
</evidence>
<evidence type="ECO:0000259" key="2">
    <source>
        <dbReference type="Pfam" id="PF13477"/>
    </source>
</evidence>
<comment type="caution">
    <text evidence="3">The sequence shown here is derived from an EMBL/GenBank/DDBJ whole genome shotgun (WGS) entry which is preliminary data.</text>
</comment>
<dbReference type="CDD" id="cd03808">
    <property type="entry name" value="GT4_CapM-like"/>
    <property type="match status" value="1"/>
</dbReference>
<dbReference type="EMBL" id="LAQJ01000040">
    <property type="protein sequence ID" value="KKO20944.1"/>
    <property type="molecule type" value="Genomic_DNA"/>
</dbReference>
<accession>A0A0M2V2M0</accession>
<reference evidence="3 4" key="1">
    <citation type="journal article" date="2013" name="BMC Microbiol.">
        <title>Identification of the type II cytochrome c maturation pathway in anammox bacteria by comparative genomics.</title>
        <authorList>
            <person name="Ferousi C."/>
            <person name="Speth D.R."/>
            <person name="Reimann J."/>
            <person name="Op den Camp H.J."/>
            <person name="Allen J.W."/>
            <person name="Keltjens J.T."/>
            <person name="Jetten M.S."/>
        </authorList>
    </citation>
    <scope>NUCLEOTIDE SEQUENCE [LARGE SCALE GENOMIC DNA]</scope>
    <source>
        <strain evidence="3">RU1</strain>
    </source>
</reference>
<sequence>MGKKALFVANTGFALFNFRIPLMKYLADEGWSVVAVANDEAGYADKFSREGIKFINIRIDHKGKNPIADALLIWRLKLLYNQELPTLVHHFTVKCVIFGSLAAKWAKVPVVLNSITGLGYVFAKDGLLMRTSMMLYKFALSGRPQVIFQNKDDYQLFVSNNLVKKANARVILGSGVNTKVVYPNTTRRRNNSLQFLLISRMLWSKGINEFVHAAEKIKKQFPEINFVLAGGASGAGAKGNPDAIPEKWLNDVNARGIARWVGSIPFEEVLILLDDSDVVVLPSYYPEGVPRALIEAAAKGKSIITTNTKGCKEVVVDGINGFLTPPKDVESLARCMLKFVQEPDLINKMGVESRKRQSISLMKG</sequence>